<dbReference type="Proteomes" id="UP001434737">
    <property type="component" value="Chromosome"/>
</dbReference>
<organism evidence="3 4">
    <name type="scientific">Helicobacter mastomyrinus</name>
    <dbReference type="NCBI Taxonomy" id="287948"/>
    <lineage>
        <taxon>Bacteria</taxon>
        <taxon>Pseudomonadati</taxon>
        <taxon>Campylobacterota</taxon>
        <taxon>Epsilonproteobacteria</taxon>
        <taxon>Campylobacterales</taxon>
        <taxon>Helicobacteraceae</taxon>
        <taxon>Helicobacter</taxon>
    </lineage>
</organism>
<evidence type="ECO:0000313" key="4">
    <source>
        <dbReference type="Proteomes" id="UP001434737"/>
    </source>
</evidence>
<keyword evidence="1" id="KW-1133">Transmembrane helix</keyword>
<keyword evidence="1" id="KW-0812">Transmembrane</keyword>
<reference evidence="3 4" key="1">
    <citation type="submission" date="2024-02" db="EMBL/GenBank/DDBJ databases">
        <title>Genome and pathogenicity analysis of Helicobacter mastomyrinus isolated from mice.</title>
        <authorList>
            <person name="Zhu L."/>
        </authorList>
    </citation>
    <scope>NUCLEOTIDE SEQUENCE [LARGE SCALE GENOMIC DNA]</scope>
    <source>
        <strain evidence="3 4">Hm-17</strain>
    </source>
</reference>
<evidence type="ECO:0000256" key="1">
    <source>
        <dbReference type="SAM" id="Phobius"/>
    </source>
</evidence>
<accession>A0ABZ3F3D1</accession>
<feature type="transmembrane region" description="Helical" evidence="1">
    <location>
        <begin position="40"/>
        <end position="58"/>
    </location>
</feature>
<sequence length="59" mass="6771">MKEIKIHFCDFGDMEGIAKKIINILSSHFDVILDSKNPEYLFYSVFGVCLAWSISIMIV</sequence>
<dbReference type="InterPro" id="IPR042574">
    <property type="entry name" value="FucT_N_sf"/>
</dbReference>
<dbReference type="Pfam" id="PF18025">
    <property type="entry name" value="FucT_N"/>
    <property type="match status" value="1"/>
</dbReference>
<keyword evidence="4" id="KW-1185">Reference proteome</keyword>
<dbReference type="EMBL" id="CP145316">
    <property type="protein sequence ID" value="XAM17653.1"/>
    <property type="molecule type" value="Genomic_DNA"/>
</dbReference>
<protein>
    <recommendedName>
        <fullName evidence="2">Alpha-(1,3)-fucosyltransferase FucT N-terminal domain-containing protein</fullName>
    </recommendedName>
</protein>
<gene>
    <name evidence="3" type="ORF">V3I05_08155</name>
</gene>
<feature type="domain" description="Alpha-(1,3)-fucosyltransferase FucT N-terminal" evidence="2">
    <location>
        <begin position="6"/>
        <end position="48"/>
    </location>
</feature>
<name>A0ABZ3F3D1_9HELI</name>
<evidence type="ECO:0000259" key="2">
    <source>
        <dbReference type="Pfam" id="PF18025"/>
    </source>
</evidence>
<keyword evidence="1" id="KW-0472">Membrane</keyword>
<evidence type="ECO:0000313" key="3">
    <source>
        <dbReference type="EMBL" id="XAM17653.1"/>
    </source>
</evidence>
<dbReference type="RefSeq" id="WP_300446225.1">
    <property type="nucleotide sequence ID" value="NZ_CP145316.1"/>
</dbReference>
<proteinExistence type="predicted"/>
<dbReference type="InterPro" id="IPR041058">
    <property type="entry name" value="FucT_N"/>
</dbReference>
<dbReference type="Gene3D" id="3.40.50.11650">
    <property type="entry name" value="Glycosyl transferase family 10, N-terminal domain"/>
    <property type="match status" value="1"/>
</dbReference>